<name>A0A1M6PEY7_9FLAO</name>
<keyword evidence="2" id="KW-1185">Reference proteome</keyword>
<evidence type="ECO:0000313" key="1">
    <source>
        <dbReference type="EMBL" id="SHK06477.1"/>
    </source>
</evidence>
<protein>
    <recommendedName>
        <fullName evidence="3">Carboxypeptidase-like regulatory domain-containing protein</fullName>
    </recommendedName>
</protein>
<proteinExistence type="predicted"/>
<reference evidence="2" key="1">
    <citation type="submission" date="2016-11" db="EMBL/GenBank/DDBJ databases">
        <authorList>
            <person name="Varghese N."/>
            <person name="Submissions S."/>
        </authorList>
    </citation>
    <scope>NUCLEOTIDE SEQUENCE [LARGE SCALE GENOMIC DNA]</scope>
    <source>
        <strain evidence="2">DSM 18016</strain>
    </source>
</reference>
<dbReference type="Proteomes" id="UP000184498">
    <property type="component" value="Unassembled WGS sequence"/>
</dbReference>
<dbReference type="SUPFAM" id="SSF49464">
    <property type="entry name" value="Carboxypeptidase regulatory domain-like"/>
    <property type="match status" value="1"/>
</dbReference>
<dbReference type="STRING" id="216903.SAMN05444371_1053"/>
<evidence type="ECO:0000313" key="2">
    <source>
        <dbReference type="Proteomes" id="UP000184498"/>
    </source>
</evidence>
<organism evidence="1 2">
    <name type="scientific">Epilithonimonas mollis</name>
    <dbReference type="NCBI Taxonomy" id="216903"/>
    <lineage>
        <taxon>Bacteria</taxon>
        <taxon>Pseudomonadati</taxon>
        <taxon>Bacteroidota</taxon>
        <taxon>Flavobacteriia</taxon>
        <taxon>Flavobacteriales</taxon>
        <taxon>Weeksellaceae</taxon>
        <taxon>Chryseobacterium group</taxon>
        <taxon>Epilithonimonas</taxon>
    </lineage>
</organism>
<sequence>MIAVRKFLLLILFLSFAIVYSQTITGKILTENGTAIPDVNVYLDGTKISTTSVSGGIFTLDIQGQKSGNLIFQKDNYETSIFPLNQAIGKSVKVIINPVKEIEEVVIIPYTEQAYKDFINYFLDRFLGFDREEVSIKNQRTLKFSYDKKNQFLKVKAPQTLIIENKKLGYTIQYNLINFETDFKKKNTSYLGTSFFKDNSDKKTIILNRMNAYTGSLMHFFRSLYQDELEKEGFIVNHARRIKNPKYPSEAEIQQLQDHYNFVRSQKNMVIKLSPELQDIANRKNENSEFLMAILKTKMKESDFTKRKDARLFIDFEDLLMVNYQKYYYELKKGNFVKSATASAQTSFIHPEALEFEIFPEGICSEPDQLILEDHFSNQNVSKMLPLDYTFGN</sequence>
<dbReference type="AlphaFoldDB" id="A0A1M6PEY7"/>
<dbReference type="InterPro" id="IPR008969">
    <property type="entry name" value="CarboxyPept-like_regulatory"/>
</dbReference>
<accession>A0A1M6PEY7</accession>
<gene>
    <name evidence="1" type="ORF">SAMN05444371_1053</name>
</gene>
<dbReference type="EMBL" id="FRAM01000001">
    <property type="protein sequence ID" value="SHK06477.1"/>
    <property type="molecule type" value="Genomic_DNA"/>
</dbReference>
<evidence type="ECO:0008006" key="3">
    <source>
        <dbReference type="Google" id="ProtNLM"/>
    </source>
</evidence>